<dbReference type="Gene3D" id="3.40.50.720">
    <property type="entry name" value="NAD(P)-binding Rossmann-like Domain"/>
    <property type="match status" value="1"/>
</dbReference>
<comment type="caution">
    <text evidence="5">The sequence shown here is derived from an EMBL/GenBank/DDBJ whole genome shotgun (WGS) entry which is preliminary data.</text>
</comment>
<dbReference type="Proteomes" id="UP001280581">
    <property type="component" value="Unassembled WGS sequence"/>
</dbReference>
<reference evidence="5 6" key="1">
    <citation type="submission" date="2021-02" db="EMBL/GenBank/DDBJ databases">
        <title>Genome assembly of Pseudopithomyces chartarum.</title>
        <authorList>
            <person name="Jauregui R."/>
            <person name="Singh J."/>
            <person name="Voisey C."/>
        </authorList>
    </citation>
    <scope>NUCLEOTIDE SEQUENCE [LARGE SCALE GENOMIC DNA]</scope>
    <source>
        <strain evidence="5 6">AGR01</strain>
    </source>
</reference>
<organism evidence="5 6">
    <name type="scientific">Pseudopithomyces chartarum</name>
    <dbReference type="NCBI Taxonomy" id="1892770"/>
    <lineage>
        <taxon>Eukaryota</taxon>
        <taxon>Fungi</taxon>
        <taxon>Dikarya</taxon>
        <taxon>Ascomycota</taxon>
        <taxon>Pezizomycotina</taxon>
        <taxon>Dothideomycetes</taxon>
        <taxon>Pleosporomycetidae</taxon>
        <taxon>Pleosporales</taxon>
        <taxon>Massarineae</taxon>
        <taxon>Didymosphaeriaceae</taxon>
        <taxon>Pseudopithomyces</taxon>
    </lineage>
</organism>
<evidence type="ECO:0000256" key="1">
    <source>
        <dbReference type="ARBA" id="ARBA00008072"/>
    </source>
</evidence>
<dbReference type="CDD" id="cd08249">
    <property type="entry name" value="enoyl_reductase_like"/>
    <property type="match status" value="1"/>
</dbReference>
<dbReference type="PANTHER" id="PTHR45348">
    <property type="entry name" value="HYPOTHETICAL OXIDOREDUCTASE (EUROFUNG)"/>
    <property type="match status" value="1"/>
</dbReference>
<dbReference type="InterPro" id="IPR020843">
    <property type="entry name" value="ER"/>
</dbReference>
<evidence type="ECO:0000256" key="2">
    <source>
        <dbReference type="ARBA" id="ARBA00011245"/>
    </source>
</evidence>
<protein>
    <recommendedName>
        <fullName evidence="4">Enoyl reductase (ER) domain-containing protein</fullName>
    </recommendedName>
</protein>
<feature type="domain" description="Enoyl reductase (ER)" evidence="4">
    <location>
        <begin position="3"/>
        <end position="341"/>
    </location>
</feature>
<dbReference type="Pfam" id="PF08240">
    <property type="entry name" value="ADH_N"/>
    <property type="match status" value="1"/>
</dbReference>
<proteinExistence type="inferred from homology"/>
<evidence type="ECO:0000313" key="6">
    <source>
        <dbReference type="Proteomes" id="UP001280581"/>
    </source>
</evidence>
<accession>A0AAN6LN14</accession>
<dbReference type="GO" id="GO:0016651">
    <property type="term" value="F:oxidoreductase activity, acting on NAD(P)H"/>
    <property type="evidence" value="ECO:0007669"/>
    <property type="project" value="InterPro"/>
</dbReference>
<sequence length="397" mass="43398">MYMDALVLDPEKRTAVCEQLPAPLPGPFEIGVRVEAVSLNPVDSLYVRNPLAKSRRIVGSDFAGTITSLGTDIPATSNLQIGDHVAGFLQGACSVNERPGAFAEYLVVPWDLVWKLPDCVSLEQAVGVSLCALTAAQAVWYRLGLNAPFVYHESSVLTEHPEWINDRQHDPAASINVLIYGASTSVGLLAAQMVRISTKAGGQKLRLYGAASKAKWEMLQSDPYCYEQLVDYHDENWPEKVLELVGSKGIQYAVDCISEGSSVEKVSSLLAKNGNITILRSRAGNAWYANSLTKEPIYGAVWEGLGEDVQYQGITVHRSPAARQFAVQFYRWLSGSVGSVLKPVPIRLMPGGLDTIVEDGFALLGYGSMEDRADSRSEEWMRPISAEKLVYKPWSSA</sequence>
<dbReference type="SMART" id="SM00829">
    <property type="entry name" value="PKS_ER"/>
    <property type="match status" value="1"/>
</dbReference>
<comment type="subunit">
    <text evidence="2">Monomer.</text>
</comment>
<dbReference type="SUPFAM" id="SSF50129">
    <property type="entry name" value="GroES-like"/>
    <property type="match status" value="1"/>
</dbReference>
<dbReference type="EMBL" id="WVTA01000016">
    <property type="protein sequence ID" value="KAK3201198.1"/>
    <property type="molecule type" value="Genomic_DNA"/>
</dbReference>
<evidence type="ECO:0000256" key="3">
    <source>
        <dbReference type="ARBA" id="ARBA00023002"/>
    </source>
</evidence>
<dbReference type="AlphaFoldDB" id="A0AAN6LN14"/>
<evidence type="ECO:0000259" key="4">
    <source>
        <dbReference type="SMART" id="SM00829"/>
    </source>
</evidence>
<dbReference type="PANTHER" id="PTHR45348:SF7">
    <property type="entry name" value="ZINC BINDING OXIDOREDUCTASE, PUTATIVE-RELATED"/>
    <property type="match status" value="1"/>
</dbReference>
<gene>
    <name evidence="5" type="ORF">GRF29_185g64337</name>
</gene>
<evidence type="ECO:0000313" key="5">
    <source>
        <dbReference type="EMBL" id="KAK3201198.1"/>
    </source>
</evidence>
<dbReference type="Gene3D" id="3.90.180.10">
    <property type="entry name" value="Medium-chain alcohol dehydrogenases, catalytic domain"/>
    <property type="match status" value="1"/>
</dbReference>
<dbReference type="InterPro" id="IPR047122">
    <property type="entry name" value="Trans-enoyl_RdTase-like"/>
</dbReference>
<dbReference type="SUPFAM" id="SSF51735">
    <property type="entry name" value="NAD(P)-binding Rossmann-fold domains"/>
    <property type="match status" value="1"/>
</dbReference>
<keyword evidence="3" id="KW-0560">Oxidoreductase</keyword>
<keyword evidence="6" id="KW-1185">Reference proteome</keyword>
<comment type="similarity">
    <text evidence="1">Belongs to the zinc-containing alcohol dehydrogenase family.</text>
</comment>
<name>A0AAN6LN14_9PLEO</name>
<dbReference type="InterPro" id="IPR011032">
    <property type="entry name" value="GroES-like_sf"/>
</dbReference>
<dbReference type="InterPro" id="IPR013154">
    <property type="entry name" value="ADH-like_N"/>
</dbReference>
<dbReference type="InterPro" id="IPR036291">
    <property type="entry name" value="NAD(P)-bd_dom_sf"/>
</dbReference>